<keyword evidence="5" id="KW-0158">Chromosome</keyword>
<keyword evidence="6 9" id="KW-0233">DNA recombination</keyword>
<accession>A0A6P3QFZ0</accession>
<evidence type="ECO:0000313" key="13">
    <source>
        <dbReference type="RefSeq" id="XP_011357605.1"/>
    </source>
</evidence>
<evidence type="ECO:0000313" key="12">
    <source>
        <dbReference type="Proteomes" id="UP000515202"/>
    </source>
</evidence>
<evidence type="ECO:0000256" key="5">
    <source>
        <dbReference type="ARBA" id="ARBA00022895"/>
    </source>
</evidence>
<dbReference type="Pfam" id="PF08743">
    <property type="entry name" value="Nse4_C"/>
    <property type="match status" value="1"/>
</dbReference>
<evidence type="ECO:0000256" key="2">
    <source>
        <dbReference type="ARBA" id="ARBA00004574"/>
    </source>
</evidence>
<feature type="domain" description="Nse4/EID protein Nse3/MAGE-binding" evidence="11">
    <location>
        <begin position="111"/>
        <end position="158"/>
    </location>
</feature>
<evidence type="ECO:0000259" key="11">
    <source>
        <dbReference type="Pfam" id="PF15412"/>
    </source>
</evidence>
<feature type="domain" description="Non-structural maintenance of chromosome element 4 C-terminal" evidence="10">
    <location>
        <begin position="263"/>
        <end position="352"/>
    </location>
</feature>
<dbReference type="Proteomes" id="UP000515202">
    <property type="component" value="Unplaced"/>
</dbReference>
<dbReference type="InterPro" id="IPR027786">
    <property type="entry name" value="Nse4/EID"/>
</dbReference>
<keyword evidence="12" id="KW-1185">Reference proteome</keyword>
<sequence length="363" mass="41318">MNLGTAVGQGMTAAKGQWDLPLKRVSGDIRNPGTIMGSLVCSNTFSDGKLTTYQGFSSGEHCIGSLESYFYGSKIRPTPESVRHYPRALDNNDTTRHGLGNVSRAREAVLDAHFLVLASDLGKEKAKQLRSDLNSFDMLRYVETLLTHMGVNPLEAEELIRDEDGSDFEFIVYDSWKISGKTAENTFNKTHTFHFLLGSIQGEFPVPKPRTDRPRKVRTIEERREMPAQLKRMEESHQEATEKEVERILGLLQTYFREDPDTPMSFFDFVVDPHSFPRTVENIFHVSFIIRDGFARIKLDQDRLPIIEPIDINEESEGIDQNTQVRNQGIIALSYRDWEEIVKTFEISEPVITSGQSQQRLSV</sequence>
<comment type="subunit">
    <text evidence="9">Component of the SMC5-SMC6 complex.</text>
</comment>
<keyword evidence="8 9" id="KW-0539">Nucleus</keyword>
<dbReference type="OrthoDB" id="361242at2759"/>
<dbReference type="InterPro" id="IPR014854">
    <property type="entry name" value="Nse4_C"/>
</dbReference>
<dbReference type="KEGG" id="pvp:105291486"/>
<evidence type="ECO:0000256" key="4">
    <source>
        <dbReference type="ARBA" id="ARBA00022763"/>
    </source>
</evidence>
<dbReference type="GO" id="GO:0000781">
    <property type="term" value="C:chromosome, telomeric region"/>
    <property type="evidence" value="ECO:0007669"/>
    <property type="project" value="UniProtKB-SubCell"/>
</dbReference>
<dbReference type="AlphaFoldDB" id="A0A6P3QFZ0"/>
<dbReference type="Pfam" id="PF15412">
    <property type="entry name" value="Nse4-Nse3_bdg"/>
    <property type="match status" value="1"/>
</dbReference>
<evidence type="ECO:0000256" key="3">
    <source>
        <dbReference type="ARBA" id="ARBA00008997"/>
    </source>
</evidence>
<evidence type="ECO:0000256" key="9">
    <source>
        <dbReference type="RuleBase" id="RU365071"/>
    </source>
</evidence>
<comment type="subcellular location">
    <subcellularLocation>
        <location evidence="2">Chromosome</location>
        <location evidence="2">Telomere</location>
    </subcellularLocation>
    <subcellularLocation>
        <location evidence="1 9">Nucleus</location>
    </subcellularLocation>
</comment>
<keyword evidence="4 9" id="KW-0227">DNA damage</keyword>
<evidence type="ECO:0000256" key="1">
    <source>
        <dbReference type="ARBA" id="ARBA00004123"/>
    </source>
</evidence>
<keyword evidence="7 9" id="KW-0234">DNA repair</keyword>
<dbReference type="GO" id="GO:0030915">
    <property type="term" value="C:Smc5-Smc6 complex"/>
    <property type="evidence" value="ECO:0007669"/>
    <property type="project" value="UniProtKB-UniRule"/>
</dbReference>
<dbReference type="GeneID" id="105291486"/>
<dbReference type="GO" id="GO:0006310">
    <property type="term" value="P:DNA recombination"/>
    <property type="evidence" value="ECO:0007669"/>
    <property type="project" value="UniProtKB-UniRule"/>
</dbReference>
<comment type="function">
    <text evidence="9">Component of the SMC5-SMC6 complex, that promotes sister chromatid alignment after DNA damage and facilitates double-stranded DNA breaks (DSBs) repair via homologous recombination between sister chromatids.</text>
</comment>
<dbReference type="GO" id="GO:0005634">
    <property type="term" value="C:nucleus"/>
    <property type="evidence" value="ECO:0007669"/>
    <property type="project" value="UniProtKB-SubCell"/>
</dbReference>
<organism evidence="12 13">
    <name type="scientific">Pteropus vampyrus</name>
    <name type="common">Large flying fox</name>
    <dbReference type="NCBI Taxonomy" id="132908"/>
    <lineage>
        <taxon>Eukaryota</taxon>
        <taxon>Metazoa</taxon>
        <taxon>Chordata</taxon>
        <taxon>Craniata</taxon>
        <taxon>Vertebrata</taxon>
        <taxon>Euteleostomi</taxon>
        <taxon>Mammalia</taxon>
        <taxon>Eutheria</taxon>
        <taxon>Laurasiatheria</taxon>
        <taxon>Chiroptera</taxon>
        <taxon>Yinpterochiroptera</taxon>
        <taxon>Pteropodoidea</taxon>
        <taxon>Pteropodidae</taxon>
        <taxon>Pteropodinae</taxon>
        <taxon>Pteropus</taxon>
    </lineage>
</organism>
<evidence type="ECO:0000259" key="10">
    <source>
        <dbReference type="Pfam" id="PF08743"/>
    </source>
</evidence>
<dbReference type="CTD" id="54780"/>
<dbReference type="InterPro" id="IPR029225">
    <property type="entry name" value="Nse4_Nse3-bd"/>
</dbReference>
<gene>
    <name evidence="13" type="primary">NSMCE4A</name>
</gene>
<evidence type="ECO:0000256" key="6">
    <source>
        <dbReference type="ARBA" id="ARBA00023172"/>
    </source>
</evidence>
<name>A0A6P3QFZ0_PTEVA</name>
<dbReference type="PANTHER" id="PTHR16140">
    <property type="entry name" value="NON-STRUCTURAL MAINTENANCE OF CHROMOSOMES ELEMENT 4"/>
    <property type="match status" value="1"/>
</dbReference>
<dbReference type="GO" id="GO:0006281">
    <property type="term" value="P:DNA repair"/>
    <property type="evidence" value="ECO:0007669"/>
    <property type="project" value="UniProtKB-UniRule"/>
</dbReference>
<protein>
    <recommendedName>
        <fullName evidence="9">Non-structural maintenance of chromosomes element 4</fullName>
    </recommendedName>
</protein>
<keyword evidence="5" id="KW-0779">Telomere</keyword>
<dbReference type="RefSeq" id="XP_011357605.1">
    <property type="nucleotide sequence ID" value="XM_011359303.1"/>
</dbReference>
<evidence type="ECO:0000256" key="7">
    <source>
        <dbReference type="ARBA" id="ARBA00023204"/>
    </source>
</evidence>
<evidence type="ECO:0000256" key="8">
    <source>
        <dbReference type="ARBA" id="ARBA00023242"/>
    </source>
</evidence>
<reference evidence="13" key="1">
    <citation type="submission" date="2025-08" db="UniProtKB">
        <authorList>
            <consortium name="RefSeq"/>
        </authorList>
    </citation>
    <scope>IDENTIFICATION</scope>
    <source>
        <tissue evidence="13">Kidney</tissue>
    </source>
</reference>
<comment type="similarity">
    <text evidence="3 9">Belongs to the NSE4 family.</text>
</comment>
<proteinExistence type="inferred from homology"/>
<dbReference type="PANTHER" id="PTHR16140:SF2">
    <property type="entry name" value="NON-STRUCTURAL MAINTENANCE OF CHROMOSOMES ELEMENT 4 HOMOLOG A"/>
    <property type="match status" value="1"/>
</dbReference>